<dbReference type="InParanoid" id="A0A218ZHN9"/>
<organism evidence="2 3">
    <name type="scientific">Diplocarpon coronariae</name>
    <dbReference type="NCBI Taxonomy" id="2795749"/>
    <lineage>
        <taxon>Eukaryota</taxon>
        <taxon>Fungi</taxon>
        <taxon>Dikarya</taxon>
        <taxon>Ascomycota</taxon>
        <taxon>Pezizomycotina</taxon>
        <taxon>Leotiomycetes</taxon>
        <taxon>Helotiales</taxon>
        <taxon>Drepanopezizaceae</taxon>
        <taxon>Diplocarpon</taxon>
    </lineage>
</organism>
<comment type="caution">
    <text evidence="2">The sequence shown here is derived from an EMBL/GenBank/DDBJ whole genome shotgun (WGS) entry which is preliminary data.</text>
</comment>
<dbReference type="AlphaFoldDB" id="A0A218ZHN9"/>
<dbReference type="InterPro" id="IPR024388">
    <property type="entry name" value="Ribosomal_mL58"/>
</dbReference>
<feature type="region of interest" description="Disordered" evidence="1">
    <location>
        <begin position="178"/>
        <end position="206"/>
    </location>
</feature>
<dbReference type="PANTHER" id="PTHR28266:SF1">
    <property type="entry name" value="LARGE RIBOSOMAL SUBUNIT PROTEIN ML58"/>
    <property type="match status" value="1"/>
</dbReference>
<accession>A0A218ZHN9</accession>
<dbReference type="GO" id="GO:0003735">
    <property type="term" value="F:structural constituent of ribosome"/>
    <property type="evidence" value="ECO:0007669"/>
    <property type="project" value="TreeGrafter"/>
</dbReference>
<gene>
    <name evidence="2" type="ORF">B2J93_8842</name>
</gene>
<dbReference type="EMBL" id="MZNU01000034">
    <property type="protein sequence ID" value="OWP06785.1"/>
    <property type="molecule type" value="Genomic_DNA"/>
</dbReference>
<evidence type="ECO:0000313" key="3">
    <source>
        <dbReference type="Proteomes" id="UP000242519"/>
    </source>
</evidence>
<feature type="region of interest" description="Disordered" evidence="1">
    <location>
        <begin position="27"/>
        <end position="60"/>
    </location>
</feature>
<dbReference type="PANTHER" id="PTHR28266">
    <property type="entry name" value="54S RIBOSOMAL PROTEIN L20, MITOCHONDRIAL"/>
    <property type="match status" value="1"/>
</dbReference>
<dbReference type="Proteomes" id="UP000242519">
    <property type="component" value="Unassembled WGS sequence"/>
</dbReference>
<dbReference type="GO" id="GO:0005762">
    <property type="term" value="C:mitochondrial large ribosomal subunit"/>
    <property type="evidence" value="ECO:0007669"/>
    <property type="project" value="TreeGrafter"/>
</dbReference>
<evidence type="ECO:0000256" key="1">
    <source>
        <dbReference type="SAM" id="MobiDB-lite"/>
    </source>
</evidence>
<dbReference type="STRING" id="503106.A0A218ZHN9"/>
<protein>
    <submittedName>
        <fullName evidence="2">Uncharacterized protein</fullName>
    </submittedName>
</protein>
<keyword evidence="3" id="KW-1185">Reference proteome</keyword>
<name>A0A218ZHN9_9HELO</name>
<proteinExistence type="predicted"/>
<dbReference type="FunCoup" id="A0A218ZHN9">
    <property type="interactions" value="115"/>
</dbReference>
<dbReference type="OrthoDB" id="6021263at2759"/>
<dbReference type="Pfam" id="PF12824">
    <property type="entry name" value="MRP-L20"/>
    <property type="match status" value="1"/>
</dbReference>
<reference evidence="2 3" key="1">
    <citation type="submission" date="2017-04" db="EMBL/GenBank/DDBJ databases">
        <title>Draft genome sequence of Marssonina coronaria NL1: causal agent of apple blotch.</title>
        <authorList>
            <person name="Cheng Q."/>
        </authorList>
    </citation>
    <scope>NUCLEOTIDE SEQUENCE [LARGE SCALE GENOMIC DNA]</scope>
    <source>
        <strain evidence="2 3">NL1</strain>
    </source>
</reference>
<sequence>MDSRLIRRPILDFVSGRSPCLLTLNTSRRQQSSYRRSKQRLNIAPHPSFLPSQDSPKQDHIIFNPPSSAPSVYHTPLKFLPKEDKRRQLLAATALKLKPSSAVLAPVLQPQKVPHHHLSEKDIAEIFRLYRKEPGEWTNTKLARKFNCSSLFISICLSQAGLGMDNSARKAEVAAKLQARKDAWGPRRRKAREDKAKRFEMAKRGD</sequence>
<evidence type="ECO:0000313" key="2">
    <source>
        <dbReference type="EMBL" id="OWP06785.1"/>
    </source>
</evidence>